<protein>
    <submittedName>
        <fullName evidence="2">Uncharacterized protein</fullName>
    </submittedName>
</protein>
<organism evidence="2 3">
    <name type="scientific">Oerskovia paurometabola</name>
    <dbReference type="NCBI Taxonomy" id="162170"/>
    <lineage>
        <taxon>Bacteria</taxon>
        <taxon>Bacillati</taxon>
        <taxon>Actinomycetota</taxon>
        <taxon>Actinomycetes</taxon>
        <taxon>Micrococcales</taxon>
        <taxon>Cellulomonadaceae</taxon>
        <taxon>Oerskovia</taxon>
    </lineage>
</organism>
<gene>
    <name evidence="2" type="ORF">ACFP71_07440</name>
</gene>
<proteinExistence type="predicted"/>
<evidence type="ECO:0000313" key="2">
    <source>
        <dbReference type="EMBL" id="MFC6424652.1"/>
    </source>
</evidence>
<keyword evidence="3" id="KW-1185">Reference proteome</keyword>
<name>A0ABW1X8X5_9CELL</name>
<accession>A0ABW1X8X5</accession>
<feature type="transmembrane region" description="Helical" evidence="1">
    <location>
        <begin position="12"/>
        <end position="34"/>
    </location>
</feature>
<keyword evidence="1" id="KW-0812">Transmembrane</keyword>
<dbReference type="EMBL" id="JBHSTM010000004">
    <property type="protein sequence ID" value="MFC6424652.1"/>
    <property type="molecule type" value="Genomic_DNA"/>
</dbReference>
<comment type="caution">
    <text evidence="2">The sequence shown here is derived from an EMBL/GenBank/DDBJ whole genome shotgun (WGS) entry which is preliminary data.</text>
</comment>
<evidence type="ECO:0000313" key="3">
    <source>
        <dbReference type="Proteomes" id="UP001596305"/>
    </source>
</evidence>
<reference evidence="3" key="1">
    <citation type="journal article" date="2019" name="Int. J. Syst. Evol. Microbiol.">
        <title>The Global Catalogue of Microorganisms (GCM) 10K type strain sequencing project: providing services to taxonomists for standard genome sequencing and annotation.</title>
        <authorList>
            <consortium name="The Broad Institute Genomics Platform"/>
            <consortium name="The Broad Institute Genome Sequencing Center for Infectious Disease"/>
            <person name="Wu L."/>
            <person name="Ma J."/>
        </authorList>
    </citation>
    <scope>NUCLEOTIDE SEQUENCE [LARGE SCALE GENOMIC DNA]</scope>
    <source>
        <strain evidence="3">CCUG 47105</strain>
    </source>
</reference>
<dbReference type="Proteomes" id="UP001596305">
    <property type="component" value="Unassembled WGS sequence"/>
</dbReference>
<sequence>MIEGIPPGVMDLSGWGVVGLIVILLLLGKGGIAFRREVDAEKVRADTWQAAWQAERTASQEKDATSVELLENSRTTVRVLEVLQAQAERGESP</sequence>
<evidence type="ECO:0000256" key="1">
    <source>
        <dbReference type="SAM" id="Phobius"/>
    </source>
</evidence>
<keyword evidence="1" id="KW-0472">Membrane</keyword>
<keyword evidence="1" id="KW-1133">Transmembrane helix</keyword>
<dbReference type="RefSeq" id="WP_204809372.1">
    <property type="nucleotide sequence ID" value="NZ_BAAAIY010000003.1"/>
</dbReference>